<accession>D8K9E3</accession>
<evidence type="ECO:0000256" key="1">
    <source>
        <dbReference type="SAM" id="Coils"/>
    </source>
</evidence>
<name>D8K9E3_NITWC</name>
<evidence type="ECO:0000313" key="2">
    <source>
        <dbReference type="EMBL" id="ADJ29286.1"/>
    </source>
</evidence>
<evidence type="ECO:0000313" key="3">
    <source>
        <dbReference type="Proteomes" id="UP000000393"/>
    </source>
</evidence>
<sequence>MPQKLAKLSFYIFLALGMGVTMQGIGAPLESAIDTQVKADQAASRSQRKIDALSEETAGLLAEYRQVTTQLDSFRTYNRQLEKLIRSQKEEFTSLQQQLTDIEITQREIVPLMLRMVSSLKQFVALDLPFLPEERQTRIEQLQLLMDRADVSLSEKYRRLIEAYQVEVEYGRTIEAYRGTLDMDGKPHTVDFLRIGRTALLFYTLDGKTSGRWNAHEQRWTILPDHYRAAIAEGLLIARKQAPPDLLLLPIQAPEARQ</sequence>
<dbReference type="PIRSF" id="PIRSF028069">
    <property type="entry name" value="UCP028069"/>
    <property type="match status" value="1"/>
</dbReference>
<dbReference type="STRING" id="105559.Nwat_2489"/>
<dbReference type="InterPro" id="IPR016866">
    <property type="entry name" value="UCP028069"/>
</dbReference>
<dbReference type="OrthoDB" id="5880116at2"/>
<dbReference type="AlphaFoldDB" id="D8K9E3"/>
<keyword evidence="1" id="KW-0175">Coiled coil</keyword>
<organism evidence="2 3">
    <name type="scientific">Nitrosococcus watsoni (strain C-113)</name>
    <dbReference type="NCBI Taxonomy" id="105559"/>
    <lineage>
        <taxon>Bacteria</taxon>
        <taxon>Pseudomonadati</taxon>
        <taxon>Pseudomonadota</taxon>
        <taxon>Gammaproteobacteria</taxon>
        <taxon>Chromatiales</taxon>
        <taxon>Chromatiaceae</taxon>
        <taxon>Nitrosococcus</taxon>
    </lineage>
</organism>
<dbReference type="EMBL" id="CP002086">
    <property type="protein sequence ID" value="ADJ29286.1"/>
    <property type="molecule type" value="Genomic_DNA"/>
</dbReference>
<dbReference type="Proteomes" id="UP000000393">
    <property type="component" value="Chromosome"/>
</dbReference>
<dbReference type="Pfam" id="PF11932">
    <property type="entry name" value="DUF3450"/>
    <property type="match status" value="1"/>
</dbReference>
<reference evidence="2 3" key="1">
    <citation type="submission" date="2010-06" db="EMBL/GenBank/DDBJ databases">
        <title>Complete sequence of chromosome of Nitrosococcus watsoni C-113.</title>
        <authorList>
            <consortium name="US DOE Joint Genome Institute"/>
            <person name="Lucas S."/>
            <person name="Copeland A."/>
            <person name="Lapidus A."/>
            <person name="Cheng J.-F."/>
            <person name="Bruce D."/>
            <person name="Goodwin L."/>
            <person name="Pitluck S."/>
            <person name="Malfatti S.A."/>
            <person name="Chain P.S.G."/>
            <person name="Land M."/>
            <person name="Hauser L."/>
            <person name="Kyrpides N."/>
            <person name="Ivanova N."/>
            <person name="Cambell M.A."/>
            <person name="Heidelberg J.F."/>
            <person name="Klotz M.G."/>
            <person name="Woyke T."/>
        </authorList>
    </citation>
    <scope>NUCLEOTIDE SEQUENCE [LARGE SCALE GENOMIC DNA]</scope>
    <source>
        <strain evidence="2 3">C-113</strain>
    </source>
</reference>
<dbReference type="KEGG" id="nwa:Nwat_2489"/>
<gene>
    <name evidence="2" type="ordered locus">Nwat_2489</name>
</gene>
<dbReference type="HOGENOM" id="CLU_085088_0_0_6"/>
<protein>
    <recommendedName>
        <fullName evidence="4">TonB system biopolymer transport component</fullName>
    </recommendedName>
</protein>
<feature type="coiled-coil region" evidence="1">
    <location>
        <begin position="78"/>
        <end position="105"/>
    </location>
</feature>
<keyword evidence="3" id="KW-1185">Reference proteome</keyword>
<evidence type="ECO:0008006" key="4">
    <source>
        <dbReference type="Google" id="ProtNLM"/>
    </source>
</evidence>
<dbReference type="eggNOG" id="COG1196">
    <property type="taxonomic scope" value="Bacteria"/>
</dbReference>
<proteinExistence type="predicted"/>
<dbReference type="RefSeq" id="WP_013221356.1">
    <property type="nucleotide sequence ID" value="NC_014315.1"/>
</dbReference>